<keyword evidence="4" id="KW-1185">Reference proteome</keyword>
<sequence>MLQIIHFVSLTYLLIASDVVQCKPDYLFNEDAGGWLKLHVIPATWEEAFLRCHYEGAVLASPVSKELAKAIYTLISPLDSEDRIFLGTHDLYSKGHFTSVEGVPLSDLETGEGSIRPGFPNGDCLTMSVRGSANMYTSSCQDPLPFVCYRKLDNQTLNECGTFDNEYQHQRYTGSCYKVHKKVQTWTRAYGICASEGGHLVILNDAEEARVVMDMFPGQPVGETWDRFHVGLRAWTEDRVWTTINGERFEDVFNKWNDDQPNNLGNNQDRATFVREGALDDVDADFKAMFVCEKSPTSLQYEDVPNQVQENLLDHIPAWNNLNQN</sequence>
<dbReference type="InterPro" id="IPR016187">
    <property type="entry name" value="CTDL_fold"/>
</dbReference>
<dbReference type="AlphaFoldDB" id="A0AAD8DYE9"/>
<accession>A0AAD8DYE9</accession>
<dbReference type="Gene3D" id="3.10.100.10">
    <property type="entry name" value="Mannose-Binding Protein A, subunit A"/>
    <property type="match status" value="2"/>
</dbReference>
<protein>
    <recommendedName>
        <fullName evidence="2">C-type lectin domain-containing protein</fullName>
    </recommendedName>
</protein>
<evidence type="ECO:0000313" key="3">
    <source>
        <dbReference type="EMBL" id="KAJ8730416.1"/>
    </source>
</evidence>
<dbReference type="Pfam" id="PF00059">
    <property type="entry name" value="Lectin_C"/>
    <property type="match status" value="2"/>
</dbReference>
<dbReference type="PROSITE" id="PS50041">
    <property type="entry name" value="C_TYPE_LECTIN_2"/>
    <property type="match status" value="2"/>
</dbReference>
<evidence type="ECO:0000256" key="1">
    <source>
        <dbReference type="SAM" id="SignalP"/>
    </source>
</evidence>
<comment type="caution">
    <text evidence="3">The sequence shown here is derived from an EMBL/GenBank/DDBJ whole genome shotgun (WGS) entry which is preliminary data.</text>
</comment>
<dbReference type="EMBL" id="JARGEI010000006">
    <property type="protein sequence ID" value="KAJ8730416.1"/>
    <property type="molecule type" value="Genomic_DNA"/>
</dbReference>
<dbReference type="InterPro" id="IPR001304">
    <property type="entry name" value="C-type_lectin-like"/>
</dbReference>
<organism evidence="3 4">
    <name type="scientific">Mythimna separata</name>
    <name type="common">Oriental armyworm</name>
    <name type="synonym">Pseudaletia separata</name>
    <dbReference type="NCBI Taxonomy" id="271217"/>
    <lineage>
        <taxon>Eukaryota</taxon>
        <taxon>Metazoa</taxon>
        <taxon>Ecdysozoa</taxon>
        <taxon>Arthropoda</taxon>
        <taxon>Hexapoda</taxon>
        <taxon>Insecta</taxon>
        <taxon>Pterygota</taxon>
        <taxon>Neoptera</taxon>
        <taxon>Endopterygota</taxon>
        <taxon>Lepidoptera</taxon>
        <taxon>Glossata</taxon>
        <taxon>Ditrysia</taxon>
        <taxon>Noctuoidea</taxon>
        <taxon>Noctuidae</taxon>
        <taxon>Noctuinae</taxon>
        <taxon>Hadenini</taxon>
        <taxon>Mythimna</taxon>
    </lineage>
</organism>
<name>A0AAD8DYE9_MYTSE</name>
<feature type="signal peptide" evidence="1">
    <location>
        <begin position="1"/>
        <end position="22"/>
    </location>
</feature>
<reference evidence="3" key="1">
    <citation type="submission" date="2023-03" db="EMBL/GenBank/DDBJ databases">
        <title>Chromosome-level genomes of two armyworms, Mythimna separata and Mythimna loreyi, provide insights into the biosynthesis and reception of sex pheromones.</title>
        <authorList>
            <person name="Zhao H."/>
        </authorList>
    </citation>
    <scope>NUCLEOTIDE SEQUENCE</scope>
    <source>
        <strain evidence="3">BeijingLab</strain>
        <tissue evidence="3">Pupa</tissue>
    </source>
</reference>
<proteinExistence type="predicted"/>
<dbReference type="InterPro" id="IPR050801">
    <property type="entry name" value="Ca-Dep_Lectins_ImmuneDev"/>
</dbReference>
<dbReference type="PANTHER" id="PTHR22801">
    <property type="entry name" value="LITHOSTATHINE"/>
    <property type="match status" value="1"/>
</dbReference>
<dbReference type="CDD" id="cd00037">
    <property type="entry name" value="CLECT"/>
    <property type="match status" value="2"/>
</dbReference>
<evidence type="ECO:0000259" key="2">
    <source>
        <dbReference type="PROSITE" id="PS50041"/>
    </source>
</evidence>
<dbReference type="Proteomes" id="UP001231518">
    <property type="component" value="Chromosome 9"/>
</dbReference>
<feature type="domain" description="C-type lectin" evidence="2">
    <location>
        <begin position="172"/>
        <end position="293"/>
    </location>
</feature>
<evidence type="ECO:0000313" key="4">
    <source>
        <dbReference type="Proteomes" id="UP001231518"/>
    </source>
</evidence>
<dbReference type="PANTHER" id="PTHR22801:SF63">
    <property type="entry name" value="C-TYPE LECTIN DOMAIN-CONTAINING PROTEIN"/>
    <property type="match status" value="1"/>
</dbReference>
<keyword evidence="1" id="KW-0732">Signal</keyword>
<dbReference type="InterPro" id="IPR016186">
    <property type="entry name" value="C-type_lectin-like/link_sf"/>
</dbReference>
<gene>
    <name evidence="3" type="ORF">PYW07_017454</name>
</gene>
<feature type="domain" description="C-type lectin" evidence="2">
    <location>
        <begin position="44"/>
        <end position="149"/>
    </location>
</feature>
<dbReference type="SMART" id="SM00034">
    <property type="entry name" value="CLECT"/>
    <property type="match status" value="2"/>
</dbReference>
<dbReference type="SUPFAM" id="SSF56436">
    <property type="entry name" value="C-type lectin-like"/>
    <property type="match status" value="2"/>
</dbReference>
<feature type="chain" id="PRO_5042150955" description="C-type lectin domain-containing protein" evidence="1">
    <location>
        <begin position="23"/>
        <end position="325"/>
    </location>
</feature>